<sequence>MVHMNKSIMMMVIHKQKNAFWQDWLSNRSQLNCNSGNRYELKVTFKHFFQSCRPLYRIFYKFYFCKLLNWEICVARTPTAVGQNITDCWRKKSLDDGTKIWGRAWNLGYFDWSEYTRHLAHFAAELS</sequence>
<comment type="caution">
    <text evidence="1">The sequence shown here is derived from an EMBL/GenBank/DDBJ whole genome shotgun (WGS) entry which is preliminary data.</text>
</comment>
<evidence type="ECO:0000313" key="2">
    <source>
        <dbReference type="Proteomes" id="UP000812440"/>
    </source>
</evidence>
<reference evidence="1" key="1">
    <citation type="thesis" date="2020" institute="ProQuest LLC" country="789 East Eisenhower Parkway, Ann Arbor, MI, USA">
        <title>Comparative Genomics and Chromosome Evolution.</title>
        <authorList>
            <person name="Mudd A.B."/>
        </authorList>
    </citation>
    <scope>NUCLEOTIDE SEQUENCE</scope>
    <source>
        <strain evidence="1">Female2</strain>
        <tissue evidence="1">Blood</tissue>
    </source>
</reference>
<accession>A0A8T2J0N4</accession>
<protein>
    <submittedName>
        <fullName evidence="1">Uncharacterized protein</fullName>
    </submittedName>
</protein>
<gene>
    <name evidence="1" type="ORF">GDO86_007154</name>
</gene>
<dbReference type="EMBL" id="JAACNH010000007">
    <property type="protein sequence ID" value="KAG8435946.1"/>
    <property type="molecule type" value="Genomic_DNA"/>
</dbReference>
<name>A0A8T2J0N4_9PIPI</name>
<organism evidence="1 2">
    <name type="scientific">Hymenochirus boettgeri</name>
    <name type="common">Congo dwarf clawed frog</name>
    <dbReference type="NCBI Taxonomy" id="247094"/>
    <lineage>
        <taxon>Eukaryota</taxon>
        <taxon>Metazoa</taxon>
        <taxon>Chordata</taxon>
        <taxon>Craniata</taxon>
        <taxon>Vertebrata</taxon>
        <taxon>Euteleostomi</taxon>
        <taxon>Amphibia</taxon>
        <taxon>Batrachia</taxon>
        <taxon>Anura</taxon>
        <taxon>Pipoidea</taxon>
        <taxon>Pipidae</taxon>
        <taxon>Pipinae</taxon>
        <taxon>Hymenochirus</taxon>
    </lineage>
</organism>
<evidence type="ECO:0000313" key="1">
    <source>
        <dbReference type="EMBL" id="KAG8435946.1"/>
    </source>
</evidence>
<keyword evidence="2" id="KW-1185">Reference proteome</keyword>
<dbReference type="Proteomes" id="UP000812440">
    <property type="component" value="Chromosome 4"/>
</dbReference>
<proteinExistence type="predicted"/>
<dbReference type="AlphaFoldDB" id="A0A8T2J0N4"/>